<feature type="binding site" evidence="9">
    <location>
        <position position="135"/>
    </location>
    <ligand>
        <name>L-histidine</name>
        <dbReference type="ChEBI" id="CHEBI:57595"/>
    </ligand>
</feature>
<feature type="binding site" evidence="9">
    <location>
        <position position="149"/>
    </location>
    <ligand>
        <name>L-histidine</name>
        <dbReference type="ChEBI" id="CHEBI:57595"/>
    </ligand>
</feature>
<evidence type="ECO:0000256" key="3">
    <source>
        <dbReference type="ARBA" id="ARBA00005539"/>
    </source>
</evidence>
<comment type="miscellaneous">
    <text evidence="8">This function is generally fulfilled by the C-terminal part of HisG, which is missing in some bacteria such as this one.</text>
</comment>
<dbReference type="InterPro" id="IPR045864">
    <property type="entry name" value="aa-tRNA-synth_II/BPL/LPL"/>
</dbReference>
<comment type="subcellular location">
    <subcellularLocation>
        <location evidence="1 8">Cytoplasm</location>
    </subcellularLocation>
</comment>
<feature type="domain" description="Class II Histidinyl-tRNA synthetase (HisRS)-like catalytic core" evidence="10">
    <location>
        <begin position="36"/>
        <end position="197"/>
    </location>
</feature>
<evidence type="ECO:0000256" key="7">
    <source>
        <dbReference type="ARBA" id="ARBA00025246"/>
    </source>
</evidence>
<dbReference type="CDD" id="cd00773">
    <property type="entry name" value="HisRS-like_core"/>
    <property type="match status" value="1"/>
</dbReference>
<dbReference type="PANTHER" id="PTHR43707">
    <property type="entry name" value="HISTIDYL-TRNA SYNTHETASE"/>
    <property type="match status" value="1"/>
</dbReference>
<name>A0A9D0YQ02_AQUAO</name>
<evidence type="ECO:0000256" key="4">
    <source>
        <dbReference type="ARBA" id="ARBA00011496"/>
    </source>
</evidence>
<dbReference type="Pfam" id="PF13393">
    <property type="entry name" value="tRNA-synt_His"/>
    <property type="match status" value="2"/>
</dbReference>
<dbReference type="GO" id="GO:0000105">
    <property type="term" value="P:L-histidine biosynthetic process"/>
    <property type="evidence" value="ECO:0007669"/>
    <property type="project" value="UniProtKB-UniRule"/>
</dbReference>
<dbReference type="Gene3D" id="3.30.930.10">
    <property type="entry name" value="Bira Bifunctional Protein, Domain 2"/>
    <property type="match status" value="2"/>
</dbReference>
<keyword evidence="8" id="KW-0028">Amino-acid biosynthesis</keyword>
<dbReference type="GO" id="GO:0006427">
    <property type="term" value="P:histidyl-tRNA aminoacylation"/>
    <property type="evidence" value="ECO:0007669"/>
    <property type="project" value="TreeGrafter"/>
</dbReference>
<dbReference type="SUPFAM" id="SSF55681">
    <property type="entry name" value="Class II aaRS and biotin synthetases"/>
    <property type="match status" value="1"/>
</dbReference>
<evidence type="ECO:0000256" key="5">
    <source>
        <dbReference type="ARBA" id="ARBA00020397"/>
    </source>
</evidence>
<comment type="subunit">
    <text evidence="4 8">Heteromultimer composed of HisG and HisZ subunits.</text>
</comment>
<sequence length="395" mass="45191">MRPVGVGRTVQQVEGLSHFLKFRIVKMVENRLLPYGVKDYYPSEVRKLNLILSSAEKELTLWGYEEIKFPTLEYKKLFETTLGENLKDGFLLKECEKGEILALRYDFTPQILRFVLHSKEKIFPLRVYYKGRTFRTNRELWEELELGFELVGAQTVEADAEVLAIVKGILKRLKVKDYTLVVGHRVAYESLVEKFGKFAVDKKRFSPTLKDFLKTYPLAGEKWQNLPLPQGVKEELSTLLDLLKSYQIAEENILFSPSLKPEREYHSGLYFKVVGKSGTLAVGGRYNRLFERFGESLPAVGGGIKINNLLEVVSKRATPPKRVYIIDTTPSKGEGWKLAKLLREKGIIAERDIVTRDPHRSVKVAKEKGYGEIIVIGEKIEGTLSAEEFLKRLEG</sequence>
<proteinExistence type="inferred from homology"/>
<dbReference type="PIRSF" id="PIRSF001549">
    <property type="entry name" value="His-tRNA_synth"/>
    <property type="match status" value="1"/>
</dbReference>
<reference evidence="11" key="1">
    <citation type="journal article" date="2020" name="ISME J.">
        <title>Gammaproteobacteria mediating utilization of methyl-, sulfur- and petroleum organic compounds in deep ocean hydrothermal plumes.</title>
        <authorList>
            <person name="Zhou Z."/>
            <person name="Liu Y."/>
            <person name="Pan J."/>
            <person name="Cron B.R."/>
            <person name="Toner B.M."/>
            <person name="Anantharaman K."/>
            <person name="Breier J.A."/>
            <person name="Dick G.J."/>
            <person name="Li M."/>
        </authorList>
    </citation>
    <scope>NUCLEOTIDE SEQUENCE</scope>
    <source>
        <strain evidence="11">SZUA-1501</strain>
    </source>
</reference>
<evidence type="ECO:0000259" key="10">
    <source>
        <dbReference type="Pfam" id="PF13393"/>
    </source>
</evidence>
<comment type="caution">
    <text evidence="11">The sequence shown here is derived from an EMBL/GenBank/DDBJ whole genome shotgun (WGS) entry which is preliminary data.</text>
</comment>
<dbReference type="Proteomes" id="UP000606463">
    <property type="component" value="Unassembled WGS sequence"/>
</dbReference>
<evidence type="ECO:0000256" key="6">
    <source>
        <dbReference type="ARBA" id="ARBA00022490"/>
    </source>
</evidence>
<organism evidence="11 12">
    <name type="scientific">Aquifex aeolicus</name>
    <dbReference type="NCBI Taxonomy" id="63363"/>
    <lineage>
        <taxon>Bacteria</taxon>
        <taxon>Pseudomonadati</taxon>
        <taxon>Aquificota</taxon>
        <taxon>Aquificia</taxon>
        <taxon>Aquificales</taxon>
        <taxon>Aquificaceae</taxon>
        <taxon>Aquifex</taxon>
    </lineage>
</organism>
<comment type="function">
    <text evidence="7 8">Required for the first step of histidine biosynthesis. May allow the feedback regulation of ATP phosphoribosyltransferase activity by histidine.</text>
</comment>
<evidence type="ECO:0000256" key="9">
    <source>
        <dbReference type="PIRSR" id="PIRSR001549-1"/>
    </source>
</evidence>
<dbReference type="GO" id="GO:0004821">
    <property type="term" value="F:histidine-tRNA ligase activity"/>
    <property type="evidence" value="ECO:0007669"/>
    <property type="project" value="TreeGrafter"/>
</dbReference>
<protein>
    <recommendedName>
        <fullName evidence="5 8">ATP phosphoribosyltransferase regulatory subunit</fullName>
    </recommendedName>
</protein>
<evidence type="ECO:0000313" key="11">
    <source>
        <dbReference type="EMBL" id="HIP98626.1"/>
    </source>
</evidence>
<dbReference type="InterPro" id="IPR004517">
    <property type="entry name" value="HisZ"/>
</dbReference>
<keyword evidence="6 8" id="KW-0963">Cytoplasm</keyword>
<evidence type="ECO:0000256" key="8">
    <source>
        <dbReference type="HAMAP-Rule" id="MF_00125"/>
    </source>
</evidence>
<comment type="similarity">
    <text evidence="3 8">Belongs to the class-II aminoacyl-tRNA synthetase family. HisZ subfamily.</text>
</comment>
<dbReference type="PANTHER" id="PTHR43707:SF1">
    <property type="entry name" value="HISTIDINE--TRNA LIGASE, MITOCHONDRIAL-RELATED"/>
    <property type="match status" value="1"/>
</dbReference>
<dbReference type="InterPro" id="IPR004516">
    <property type="entry name" value="HisRS/HisZ"/>
</dbReference>
<keyword evidence="8" id="KW-0368">Histidine biosynthesis</keyword>
<evidence type="ECO:0000256" key="2">
    <source>
        <dbReference type="ARBA" id="ARBA00004667"/>
    </source>
</evidence>
<comment type="pathway">
    <text evidence="2 8">Amino-acid biosynthesis; L-histidine biosynthesis; L-histidine from 5-phospho-alpha-D-ribose 1-diphosphate: step 1/9.</text>
</comment>
<dbReference type="AlphaFoldDB" id="A0A9D0YQ02"/>
<dbReference type="InterPro" id="IPR041715">
    <property type="entry name" value="HisRS-like_core"/>
</dbReference>
<gene>
    <name evidence="8" type="primary">hisZ</name>
    <name evidence="11" type="ORF">EYH37_04615</name>
</gene>
<dbReference type="GO" id="GO:0005737">
    <property type="term" value="C:cytoplasm"/>
    <property type="evidence" value="ECO:0007669"/>
    <property type="project" value="UniProtKB-SubCell"/>
</dbReference>
<accession>A0A9D0YQ02</accession>
<dbReference type="EMBL" id="DQVE01000048">
    <property type="protein sequence ID" value="HIP98626.1"/>
    <property type="molecule type" value="Genomic_DNA"/>
</dbReference>
<feature type="domain" description="Class II Histidinyl-tRNA synthetase (HisRS)-like catalytic core" evidence="10">
    <location>
        <begin position="227"/>
        <end position="308"/>
    </location>
</feature>
<evidence type="ECO:0000313" key="12">
    <source>
        <dbReference type="Proteomes" id="UP000606463"/>
    </source>
</evidence>
<feature type="binding site" evidence="9">
    <location>
        <begin position="106"/>
        <end position="108"/>
    </location>
    <ligand>
        <name>L-histidine</name>
        <dbReference type="ChEBI" id="CHEBI:57595"/>
    </ligand>
</feature>
<dbReference type="HAMAP" id="MF_00125">
    <property type="entry name" value="HisZ"/>
    <property type="match status" value="1"/>
</dbReference>
<evidence type="ECO:0000256" key="1">
    <source>
        <dbReference type="ARBA" id="ARBA00004496"/>
    </source>
</evidence>